<keyword evidence="2" id="KW-0732">Signal</keyword>
<comment type="similarity">
    <text evidence="1">Belongs to the Cu-Zn superoxide dismutase family.</text>
</comment>
<dbReference type="InterPro" id="IPR036423">
    <property type="entry name" value="SOD-like_Cu/Zn_dom_sf"/>
</dbReference>
<name>A0A848DKD0_9PSEU</name>
<dbReference type="Proteomes" id="UP000586918">
    <property type="component" value="Unassembled WGS sequence"/>
</dbReference>
<proteinExistence type="inferred from homology"/>
<protein>
    <submittedName>
        <fullName evidence="4">Superoxide dismutase family protein</fullName>
    </submittedName>
</protein>
<feature type="signal peptide" evidence="2">
    <location>
        <begin position="1"/>
        <end position="21"/>
    </location>
</feature>
<evidence type="ECO:0000259" key="3">
    <source>
        <dbReference type="Pfam" id="PF00080"/>
    </source>
</evidence>
<gene>
    <name evidence="4" type="ORF">HF519_15150</name>
</gene>
<dbReference type="Gene3D" id="2.60.40.200">
    <property type="entry name" value="Superoxide dismutase, copper/zinc binding domain"/>
    <property type="match status" value="1"/>
</dbReference>
<dbReference type="GO" id="GO:0046872">
    <property type="term" value="F:metal ion binding"/>
    <property type="evidence" value="ECO:0007669"/>
    <property type="project" value="InterPro"/>
</dbReference>
<feature type="domain" description="Superoxide dismutase copper/zinc binding" evidence="3">
    <location>
        <begin position="71"/>
        <end position="195"/>
    </location>
</feature>
<dbReference type="RefSeq" id="WP_169413591.1">
    <property type="nucleotide sequence ID" value="NZ_JAAXKZ010000051.1"/>
</dbReference>
<dbReference type="SUPFAM" id="SSF49329">
    <property type="entry name" value="Cu,Zn superoxide dismutase-like"/>
    <property type="match status" value="1"/>
</dbReference>
<dbReference type="EMBL" id="JAAXKZ010000051">
    <property type="protein sequence ID" value="NMH92884.1"/>
    <property type="molecule type" value="Genomic_DNA"/>
</dbReference>
<reference evidence="4 5" key="1">
    <citation type="submission" date="2020-04" db="EMBL/GenBank/DDBJ databases">
        <authorList>
            <person name="Klaysubun C."/>
            <person name="Duangmal K."/>
            <person name="Lipun K."/>
        </authorList>
    </citation>
    <scope>NUCLEOTIDE SEQUENCE [LARGE SCALE GENOMIC DNA]</scope>
    <source>
        <strain evidence="4 5">DSM 45300</strain>
    </source>
</reference>
<evidence type="ECO:0000313" key="4">
    <source>
        <dbReference type="EMBL" id="NMH92884.1"/>
    </source>
</evidence>
<dbReference type="InterPro" id="IPR001424">
    <property type="entry name" value="SOD_Cu_Zn_dom"/>
</dbReference>
<dbReference type="Pfam" id="PF00080">
    <property type="entry name" value="Sod_Cu"/>
    <property type="match status" value="1"/>
</dbReference>
<organism evidence="4 5">
    <name type="scientific">Pseudonocardia bannensis</name>
    <dbReference type="NCBI Taxonomy" id="630973"/>
    <lineage>
        <taxon>Bacteria</taxon>
        <taxon>Bacillati</taxon>
        <taxon>Actinomycetota</taxon>
        <taxon>Actinomycetes</taxon>
        <taxon>Pseudonocardiales</taxon>
        <taxon>Pseudonocardiaceae</taxon>
        <taxon>Pseudonocardia</taxon>
    </lineage>
</organism>
<evidence type="ECO:0000313" key="5">
    <source>
        <dbReference type="Proteomes" id="UP000586918"/>
    </source>
</evidence>
<comment type="caution">
    <text evidence="4">The sequence shown here is derived from an EMBL/GenBank/DDBJ whole genome shotgun (WGS) entry which is preliminary data.</text>
</comment>
<evidence type="ECO:0000256" key="1">
    <source>
        <dbReference type="ARBA" id="ARBA00010457"/>
    </source>
</evidence>
<dbReference type="GO" id="GO:0006801">
    <property type="term" value="P:superoxide metabolic process"/>
    <property type="evidence" value="ECO:0007669"/>
    <property type="project" value="InterPro"/>
</dbReference>
<dbReference type="AlphaFoldDB" id="A0A848DKD0"/>
<evidence type="ECO:0000256" key="2">
    <source>
        <dbReference type="SAM" id="SignalP"/>
    </source>
</evidence>
<sequence>MRSLRVPAATLLTLFALSACSGGQTAPASGGASASASATGTNRDAEVEATFAEGQGAAITYLPELVPAGATAKVTSSSGDGTSTVTLELTGLVPNRHYGAHAHTKACGAAPADSGPHFQHEKDPVTPSVDPAYANPQNEIWLDFETDAEGKATATSTVNWDFTDGAHPQSVVVHSNHTATEPGKAGTAGDRAACVTVDF</sequence>
<accession>A0A848DKD0</accession>
<feature type="chain" id="PRO_5039313291" evidence="2">
    <location>
        <begin position="22"/>
        <end position="199"/>
    </location>
</feature>
<keyword evidence="5" id="KW-1185">Reference proteome</keyword>
<dbReference type="PROSITE" id="PS51257">
    <property type="entry name" value="PROKAR_LIPOPROTEIN"/>
    <property type="match status" value="1"/>
</dbReference>